<comment type="caution">
    <text evidence="1">The sequence shown here is derived from an EMBL/GenBank/DDBJ whole genome shotgun (WGS) entry which is preliminary data.</text>
</comment>
<dbReference type="EMBL" id="JACRSU010000001">
    <property type="protein sequence ID" value="MBC8539842.1"/>
    <property type="molecule type" value="Genomic_DNA"/>
</dbReference>
<evidence type="ECO:0000313" key="1">
    <source>
        <dbReference type="EMBL" id="MBC8539842.1"/>
    </source>
</evidence>
<protein>
    <submittedName>
        <fullName evidence="1">Uncharacterized protein</fullName>
    </submittedName>
</protein>
<dbReference type="RefSeq" id="WP_249311033.1">
    <property type="nucleotide sequence ID" value="NZ_JACRSU010000001.1"/>
</dbReference>
<organism evidence="1 2">
    <name type="scientific">Congzhengia minquanensis</name>
    <dbReference type="NCBI Taxonomy" id="2763657"/>
    <lineage>
        <taxon>Bacteria</taxon>
        <taxon>Bacillati</taxon>
        <taxon>Bacillota</taxon>
        <taxon>Clostridia</taxon>
        <taxon>Eubacteriales</taxon>
        <taxon>Oscillospiraceae</taxon>
        <taxon>Congzhengia</taxon>
    </lineage>
</organism>
<sequence length="335" mass="38794">MRQRDIGGIIDNIKYVLKTHNQGIGQYARWIWQDEEKRRSLLPSEYGCADAANILYTIGEFPKDAEERSAWVQTLQNFQNPKTGLFQEPTHHFIHTTAHCAAALELFDADCKYPMHDLLQYTDIQALYGLLDGLDWKHDPWSQSHRGAGIYAALVLTNAVDGKWQDSYFAWLRREADPETGLWRLGCVKEGSVPVWHHMAGSFHYLFNHEYAKQPLPFPEKMIDTMLWLLYVDETFREVAAQRISFIDVDWIYCLSRAMRQTGYRRDDGKQALETYADRLIDFLETVDPQTHDGFNDLHGLFGTVCALAELQQALPGKIKTERPLKLVLDRRPFI</sequence>
<evidence type="ECO:0000313" key="2">
    <source>
        <dbReference type="Proteomes" id="UP000611762"/>
    </source>
</evidence>
<dbReference type="Proteomes" id="UP000611762">
    <property type="component" value="Unassembled WGS sequence"/>
</dbReference>
<accession>A0A926DLC8</accession>
<dbReference type="AlphaFoldDB" id="A0A926DLC8"/>
<reference evidence="1" key="1">
    <citation type="submission" date="2020-08" db="EMBL/GenBank/DDBJ databases">
        <title>Genome public.</title>
        <authorList>
            <person name="Liu C."/>
            <person name="Sun Q."/>
        </authorList>
    </citation>
    <scope>NUCLEOTIDE SEQUENCE</scope>
    <source>
        <strain evidence="1">H8</strain>
    </source>
</reference>
<keyword evidence="2" id="KW-1185">Reference proteome</keyword>
<gene>
    <name evidence="1" type="ORF">H8698_02490</name>
</gene>
<name>A0A926DLC8_9FIRM</name>
<proteinExistence type="predicted"/>